<dbReference type="RefSeq" id="YP_008378466.1">
    <property type="nucleotide sequence ID" value="NC_021924.1"/>
</dbReference>
<dbReference type="KEGG" id="vg:16479725"/>
<evidence type="ECO:0000313" key="2">
    <source>
        <dbReference type="Proteomes" id="UP000208100"/>
    </source>
</evidence>
<dbReference type="GeneID" id="16479725"/>
<accession>S5N445</accession>
<dbReference type="Pfam" id="PF06034">
    <property type="entry name" value="DUF919"/>
    <property type="match status" value="1"/>
</dbReference>
<reference evidence="1 2" key="1">
    <citation type="journal article" date="2013" name="PLoS ONE">
        <title>Comparative Genome Sequence Analysis of Choristoneura occidentalis Freeman and C. rosaceana Harris (Lepidoptera: Tortricidae) Alphabaculoviruses.</title>
        <authorList>
            <person name="Thumbi D.K."/>
            <person name="Beliveau C."/>
            <person name="Cusson M."/>
            <person name="Lapointe R."/>
            <person name="Lucarotti C.J."/>
        </authorList>
    </citation>
    <scope>NUCLEOTIDE SEQUENCE [LARGE SCALE GENOMIC DNA]</scope>
    <source>
        <strain evidence="1">NB_1</strain>
    </source>
</reference>
<dbReference type="InterPro" id="IPR009265">
    <property type="entry name" value="AcMNPV_Orf29"/>
</dbReference>
<name>S5N445_9ABAC</name>
<proteinExistence type="predicted"/>
<dbReference type="Proteomes" id="UP000208100">
    <property type="component" value="Segment"/>
</dbReference>
<sequence length="71" mass="8660">MHRSGKMLRVKEQSLSRQLDHINKFKRKIAVESQHFEKIYRLTKNTSELRDLRKRVMDSRQSFLNFGVQHF</sequence>
<keyword evidence="2" id="KW-1185">Reference proteome</keyword>
<organism evidence="1 2">
    <name type="scientific">Choristoneura rosaceana nucleopolyhedrovirus</name>
    <dbReference type="NCBI Taxonomy" id="58094"/>
    <lineage>
        <taxon>Viruses</taxon>
        <taxon>Viruses incertae sedis</taxon>
        <taxon>Naldaviricetes</taxon>
        <taxon>Lefavirales</taxon>
        <taxon>Baculoviridae</taxon>
        <taxon>Alphabaculovirus</taxon>
        <taxon>Alphabaculovirus chorosaceanae</taxon>
    </lineage>
</organism>
<evidence type="ECO:0000313" key="1">
    <source>
        <dbReference type="EMBL" id="AGR57150.1"/>
    </source>
</evidence>
<dbReference type="EMBL" id="KC961304">
    <property type="protein sequence ID" value="AGR57150.1"/>
    <property type="molecule type" value="Genomic_DNA"/>
</dbReference>
<dbReference type="OrthoDB" id="26917at10239"/>
<protein>
    <submittedName>
        <fullName evidence="1">Uncharacterized protein</fullName>
    </submittedName>
</protein>